<evidence type="ECO:0000313" key="2">
    <source>
        <dbReference type="EMBL" id="KAK7442948.1"/>
    </source>
</evidence>
<feature type="region of interest" description="Disordered" evidence="1">
    <location>
        <begin position="274"/>
        <end position="339"/>
    </location>
</feature>
<dbReference type="Proteomes" id="UP001498398">
    <property type="component" value="Unassembled WGS sequence"/>
</dbReference>
<evidence type="ECO:0000256" key="1">
    <source>
        <dbReference type="SAM" id="MobiDB-lite"/>
    </source>
</evidence>
<feature type="compositionally biased region" description="Basic and acidic residues" evidence="1">
    <location>
        <begin position="278"/>
        <end position="292"/>
    </location>
</feature>
<gene>
    <name evidence="2" type="ORF">VKT23_015892</name>
</gene>
<sequence>MQVKKRGNPGYFLGAPLDLLESHFPKYRETAGSRSTFWSEFLGDWYTTYPATLTPEELEQVEEITAKYHIDRAQVSKAADPTNEPADNSSDDDDDVVGASAKSVAQVASKHISDVSAVPAASTSTATGPNIPDTATVKKTGASADHRGSNTISKKKKGKEKAVQSTKGDSVLTEEENVLLARAAGMKKLKSWFSNRLTKERANKQKDLEAFINQLNEQALGRPPRVAIDFKFYECHPDFSEKVSREYQARFPEASNADSDHLKNHAAVAKALLNAESEETKDRLKREAEAEHAQAVAKYAERKEKGIFDMSDPELLERYTQNTDGPHPSKPSSGVRESN</sequence>
<protein>
    <submittedName>
        <fullName evidence="2">Uncharacterized protein</fullName>
    </submittedName>
</protein>
<organism evidence="2 3">
    <name type="scientific">Marasmiellus scandens</name>
    <dbReference type="NCBI Taxonomy" id="2682957"/>
    <lineage>
        <taxon>Eukaryota</taxon>
        <taxon>Fungi</taxon>
        <taxon>Dikarya</taxon>
        <taxon>Basidiomycota</taxon>
        <taxon>Agaricomycotina</taxon>
        <taxon>Agaricomycetes</taxon>
        <taxon>Agaricomycetidae</taxon>
        <taxon>Agaricales</taxon>
        <taxon>Marasmiineae</taxon>
        <taxon>Omphalotaceae</taxon>
        <taxon>Marasmiellus</taxon>
    </lineage>
</organism>
<feature type="compositionally biased region" description="Low complexity" evidence="1">
    <location>
        <begin position="112"/>
        <end position="127"/>
    </location>
</feature>
<reference evidence="2 3" key="1">
    <citation type="submission" date="2024-01" db="EMBL/GenBank/DDBJ databases">
        <title>A draft genome for the cacao thread blight pathogen Marasmiellus scandens.</title>
        <authorList>
            <person name="Baruah I.K."/>
            <person name="Leung J."/>
            <person name="Bukari Y."/>
            <person name="Amoako-Attah I."/>
            <person name="Meinhardt L.W."/>
            <person name="Bailey B.A."/>
            <person name="Cohen S.P."/>
        </authorList>
    </citation>
    <scope>NUCLEOTIDE SEQUENCE [LARGE SCALE GENOMIC DNA]</scope>
    <source>
        <strain evidence="2 3">GH-19</strain>
    </source>
</reference>
<evidence type="ECO:0000313" key="3">
    <source>
        <dbReference type="Proteomes" id="UP001498398"/>
    </source>
</evidence>
<comment type="caution">
    <text evidence="2">The sequence shown here is derived from an EMBL/GenBank/DDBJ whole genome shotgun (WGS) entry which is preliminary data.</text>
</comment>
<feature type="compositionally biased region" description="Polar residues" evidence="1">
    <location>
        <begin position="319"/>
        <end position="339"/>
    </location>
</feature>
<accession>A0ABR1IYT1</accession>
<proteinExistence type="predicted"/>
<feature type="region of interest" description="Disordered" evidence="1">
    <location>
        <begin position="112"/>
        <end position="168"/>
    </location>
</feature>
<feature type="region of interest" description="Disordered" evidence="1">
    <location>
        <begin position="75"/>
        <end position="96"/>
    </location>
</feature>
<keyword evidence="3" id="KW-1185">Reference proteome</keyword>
<dbReference type="EMBL" id="JBANRG010000056">
    <property type="protein sequence ID" value="KAK7442948.1"/>
    <property type="molecule type" value="Genomic_DNA"/>
</dbReference>
<name>A0ABR1IYT1_9AGAR</name>